<evidence type="ECO:0000313" key="2">
    <source>
        <dbReference type="Proteomes" id="UP000006087"/>
    </source>
</evidence>
<accession>K1IYM1</accession>
<proteinExistence type="predicted"/>
<dbReference type="EMBL" id="AGWU01000016">
    <property type="protein sequence ID" value="EKB20832.1"/>
    <property type="molecule type" value="Genomic_DNA"/>
</dbReference>
<evidence type="ECO:0000313" key="1">
    <source>
        <dbReference type="EMBL" id="EKB20832.1"/>
    </source>
</evidence>
<name>K1IYM1_AERVE</name>
<protein>
    <recommendedName>
        <fullName evidence="3">Type 1 fimbrial protein</fullName>
    </recommendedName>
</protein>
<reference evidence="1 2" key="1">
    <citation type="submission" date="2012-06" db="EMBL/GenBank/DDBJ databases">
        <title>The Genome Sequence of Aeromonas veronii AMC34.</title>
        <authorList>
            <consortium name="The Broad Institute Genome Sequencing Platform"/>
            <person name="Earl A."/>
            <person name="Ward D."/>
            <person name="Feldgarden M."/>
            <person name="Gevers D."/>
            <person name="Graf J."/>
            <person name="Tomasi A."/>
            <person name="Horneman A."/>
            <person name="Walker B."/>
            <person name="Young S.K."/>
            <person name="Zeng Q."/>
            <person name="Gargeya S."/>
            <person name="Fitzgerald M."/>
            <person name="Haas B."/>
            <person name="Abouelleil A."/>
            <person name="Alvarado L."/>
            <person name="Arachchi H.M."/>
            <person name="Berlin A.M."/>
            <person name="Chapman S.B."/>
            <person name="Goldberg J."/>
            <person name="Griggs A."/>
            <person name="Gujja S."/>
            <person name="Hansen M."/>
            <person name="Howarth C."/>
            <person name="Imamovic A."/>
            <person name="Larimer J."/>
            <person name="McCowan C."/>
            <person name="Montmayeur A."/>
            <person name="Murphy C."/>
            <person name="Neiman D."/>
            <person name="Pearson M."/>
            <person name="Priest M."/>
            <person name="Roberts A."/>
            <person name="Saif S."/>
            <person name="Shea T."/>
            <person name="Sisk P."/>
            <person name="Sykes S."/>
            <person name="Wortman J."/>
            <person name="Nusbaum C."/>
            <person name="Birren B."/>
        </authorList>
    </citation>
    <scope>NUCLEOTIDE SEQUENCE [LARGE SCALE GENOMIC DNA]</scope>
    <source>
        <strain evidence="1 2">AMC34</strain>
    </source>
</reference>
<sequence length="114" mass="12505">MNKRVPASKQDNPEVCMKSILVAFALVILGIPMAQATQTGHITFHGAILEDACRVDQQEKLMQVTCLSGSAQTTETVDLQKLAREASVNLSSSQISYQWVDAHHTMAIITISHR</sequence>
<organism evidence="1 2">
    <name type="scientific">Aeromonas veronii AMC34</name>
    <dbReference type="NCBI Taxonomy" id="1073383"/>
    <lineage>
        <taxon>Bacteria</taxon>
        <taxon>Pseudomonadati</taxon>
        <taxon>Pseudomonadota</taxon>
        <taxon>Gammaproteobacteria</taxon>
        <taxon>Aeromonadales</taxon>
        <taxon>Aeromonadaceae</taxon>
        <taxon>Aeromonas</taxon>
    </lineage>
</organism>
<dbReference type="PATRIC" id="fig|1073383.3.peg.1655"/>
<comment type="caution">
    <text evidence="1">The sequence shown here is derived from an EMBL/GenBank/DDBJ whole genome shotgun (WGS) entry which is preliminary data.</text>
</comment>
<dbReference type="AlphaFoldDB" id="K1IYM1"/>
<dbReference type="Proteomes" id="UP000006087">
    <property type="component" value="Unassembled WGS sequence"/>
</dbReference>
<evidence type="ECO:0008006" key="3">
    <source>
        <dbReference type="Google" id="ProtNLM"/>
    </source>
</evidence>
<dbReference type="RefSeq" id="WP_005343445.1">
    <property type="nucleotide sequence ID" value="NZ_JH823256.1"/>
</dbReference>
<gene>
    <name evidence="1" type="ORF">HMPREF1168_01637</name>
</gene>
<dbReference type="HOGENOM" id="CLU_2115801_0_0_6"/>